<feature type="transmembrane region" description="Helical" evidence="7">
    <location>
        <begin position="132"/>
        <end position="160"/>
    </location>
</feature>
<evidence type="ECO:0000256" key="7">
    <source>
        <dbReference type="SAM" id="Phobius"/>
    </source>
</evidence>
<dbReference type="OrthoDB" id="5022096at2759"/>
<feature type="transmembrane region" description="Helical" evidence="7">
    <location>
        <begin position="180"/>
        <end position="203"/>
    </location>
</feature>
<evidence type="ECO:0000256" key="2">
    <source>
        <dbReference type="ARBA" id="ARBA00022692"/>
    </source>
</evidence>
<feature type="domain" description="Rhodopsin" evidence="8">
    <location>
        <begin position="37"/>
        <end position="280"/>
    </location>
</feature>
<evidence type="ECO:0000256" key="4">
    <source>
        <dbReference type="ARBA" id="ARBA00023136"/>
    </source>
</evidence>
<keyword evidence="4 7" id="KW-0472">Membrane</keyword>
<feature type="region of interest" description="Disordered" evidence="6">
    <location>
        <begin position="344"/>
        <end position="380"/>
    </location>
</feature>
<feature type="transmembrane region" description="Helical" evidence="7">
    <location>
        <begin position="98"/>
        <end position="120"/>
    </location>
</feature>
<evidence type="ECO:0000313" key="10">
    <source>
        <dbReference type="Proteomes" id="UP000250140"/>
    </source>
</evidence>
<dbReference type="Proteomes" id="UP000250140">
    <property type="component" value="Unassembled WGS sequence"/>
</dbReference>
<evidence type="ECO:0000256" key="1">
    <source>
        <dbReference type="ARBA" id="ARBA00004141"/>
    </source>
</evidence>
<evidence type="ECO:0000256" key="6">
    <source>
        <dbReference type="SAM" id="MobiDB-lite"/>
    </source>
</evidence>
<proteinExistence type="inferred from homology"/>
<keyword evidence="2 7" id="KW-0812">Transmembrane</keyword>
<dbReference type="PANTHER" id="PTHR33048">
    <property type="entry name" value="PTH11-LIKE INTEGRAL MEMBRANE PROTEIN (AFU_ORTHOLOGUE AFUA_5G11245)"/>
    <property type="match status" value="1"/>
</dbReference>
<evidence type="ECO:0000313" key="9">
    <source>
        <dbReference type="EMBL" id="OCL04760.1"/>
    </source>
</evidence>
<feature type="transmembrane region" description="Helical" evidence="7">
    <location>
        <begin position="215"/>
        <end position="237"/>
    </location>
</feature>
<reference evidence="9 10" key="1">
    <citation type="journal article" date="2016" name="Nat. Commun.">
        <title>Ectomycorrhizal ecology is imprinted in the genome of the dominant symbiotic fungus Cenococcum geophilum.</title>
        <authorList>
            <consortium name="DOE Joint Genome Institute"/>
            <person name="Peter M."/>
            <person name="Kohler A."/>
            <person name="Ohm R.A."/>
            <person name="Kuo A."/>
            <person name="Krutzmann J."/>
            <person name="Morin E."/>
            <person name="Arend M."/>
            <person name="Barry K.W."/>
            <person name="Binder M."/>
            <person name="Choi C."/>
            <person name="Clum A."/>
            <person name="Copeland A."/>
            <person name="Grisel N."/>
            <person name="Haridas S."/>
            <person name="Kipfer T."/>
            <person name="LaButti K."/>
            <person name="Lindquist E."/>
            <person name="Lipzen A."/>
            <person name="Maire R."/>
            <person name="Meier B."/>
            <person name="Mihaltcheva S."/>
            <person name="Molinier V."/>
            <person name="Murat C."/>
            <person name="Poggeler S."/>
            <person name="Quandt C.A."/>
            <person name="Sperisen C."/>
            <person name="Tritt A."/>
            <person name="Tisserant E."/>
            <person name="Crous P.W."/>
            <person name="Henrissat B."/>
            <person name="Nehls U."/>
            <person name="Egli S."/>
            <person name="Spatafora J.W."/>
            <person name="Grigoriev I.V."/>
            <person name="Martin F.M."/>
        </authorList>
    </citation>
    <scope>NUCLEOTIDE SEQUENCE [LARGE SCALE GENOMIC DNA]</scope>
    <source>
        <strain evidence="9 10">CBS 207.34</strain>
    </source>
</reference>
<feature type="transmembrane region" description="Helical" evidence="7">
    <location>
        <begin position="53"/>
        <end position="78"/>
    </location>
</feature>
<dbReference type="AlphaFoldDB" id="A0A8E2JPE3"/>
<comment type="subcellular location">
    <subcellularLocation>
        <location evidence="1">Membrane</location>
        <topology evidence="1">Multi-pass membrane protein</topology>
    </subcellularLocation>
</comment>
<evidence type="ECO:0000259" key="8">
    <source>
        <dbReference type="Pfam" id="PF20684"/>
    </source>
</evidence>
<protein>
    <recommendedName>
        <fullName evidence="8">Rhodopsin domain-containing protein</fullName>
    </recommendedName>
</protein>
<comment type="similarity">
    <text evidence="5">Belongs to the SAT4 family.</text>
</comment>
<keyword evidence="3 7" id="KW-1133">Transmembrane helix</keyword>
<dbReference type="GO" id="GO:0016020">
    <property type="term" value="C:membrane"/>
    <property type="evidence" value="ECO:0007669"/>
    <property type="project" value="UniProtKB-SubCell"/>
</dbReference>
<feature type="transmembrane region" description="Helical" evidence="7">
    <location>
        <begin position="20"/>
        <end position="41"/>
    </location>
</feature>
<dbReference type="InterPro" id="IPR049326">
    <property type="entry name" value="Rhodopsin_dom_fungi"/>
</dbReference>
<dbReference type="InterPro" id="IPR052337">
    <property type="entry name" value="SAT4-like"/>
</dbReference>
<gene>
    <name evidence="9" type="ORF">AOQ84DRAFT_380255</name>
</gene>
<dbReference type="EMBL" id="KV750442">
    <property type="protein sequence ID" value="OCL04760.1"/>
    <property type="molecule type" value="Genomic_DNA"/>
</dbReference>
<evidence type="ECO:0000256" key="3">
    <source>
        <dbReference type="ARBA" id="ARBA00022989"/>
    </source>
</evidence>
<sequence length="380" mass="41951">MADKIPAALSADGFERARLFAGATITLSVVSTLIFGARIYTRIRPLYRLGWDDYIISVAYVFIVVDWAVLFAAVPWVFSGDIAHLTLADVENSFKLAIIAEPIWAVCMASIKISLAFMMLRFLHRSDTWRRFLYFMIAIQLITAIYGTISQLLQCIPLRAAWDFLGVVPAKCWSKYAQRVSISCVSAVNVLTDIVFSLLPITFLRKIQRPLRERILIGSLMALGLFASATSIVKTIAVSKLGTSKDPTAEGITVGMWACVEEQVAFIAACIPCLKSPFQRFLAHFGLVNFTNRNSSDLGNAVRITSLPAGTVEGQSEENILPTHAVVTKTDETGVAEVRMEEIVSGKDSPRNNAHWEEENEHAHDDSWGRKRGSGGSMDV</sequence>
<feature type="compositionally biased region" description="Basic and acidic residues" evidence="6">
    <location>
        <begin position="344"/>
        <end position="369"/>
    </location>
</feature>
<organism evidence="9 10">
    <name type="scientific">Glonium stellatum</name>
    <dbReference type="NCBI Taxonomy" id="574774"/>
    <lineage>
        <taxon>Eukaryota</taxon>
        <taxon>Fungi</taxon>
        <taxon>Dikarya</taxon>
        <taxon>Ascomycota</taxon>
        <taxon>Pezizomycotina</taxon>
        <taxon>Dothideomycetes</taxon>
        <taxon>Pleosporomycetidae</taxon>
        <taxon>Gloniales</taxon>
        <taxon>Gloniaceae</taxon>
        <taxon>Glonium</taxon>
    </lineage>
</organism>
<keyword evidence="10" id="KW-1185">Reference proteome</keyword>
<dbReference type="PANTHER" id="PTHR33048:SF129">
    <property type="entry name" value="INTEGRAL MEMBRANE PROTEIN-RELATED"/>
    <property type="match status" value="1"/>
</dbReference>
<accession>A0A8E2JPE3</accession>
<name>A0A8E2JPE3_9PEZI</name>
<evidence type="ECO:0000256" key="5">
    <source>
        <dbReference type="ARBA" id="ARBA00038359"/>
    </source>
</evidence>
<dbReference type="Pfam" id="PF20684">
    <property type="entry name" value="Fung_rhodopsin"/>
    <property type="match status" value="1"/>
</dbReference>